<accession>M1WPZ7</accession>
<keyword evidence="1" id="KW-1133">Transmembrane helix</keyword>
<dbReference type="PATRIC" id="fig|879567.3.peg.1517"/>
<gene>
    <name evidence="2" type="ordered locus">BN4_11454</name>
</gene>
<organism evidence="2 3">
    <name type="scientific">Pseudodesulfovibrio piezophilus (strain DSM 21447 / JCM 15486 / C1TLV30)</name>
    <name type="common">Desulfovibrio piezophilus</name>
    <dbReference type="NCBI Taxonomy" id="1322246"/>
    <lineage>
        <taxon>Bacteria</taxon>
        <taxon>Pseudomonadati</taxon>
        <taxon>Thermodesulfobacteriota</taxon>
        <taxon>Desulfovibrionia</taxon>
        <taxon>Desulfovibrionales</taxon>
        <taxon>Desulfovibrionaceae</taxon>
    </lineage>
</organism>
<keyword evidence="1" id="KW-0812">Transmembrane</keyword>
<dbReference type="BioCyc" id="DPIE1322246:BN4_RS07305-MONOMER"/>
<evidence type="ECO:0000256" key="1">
    <source>
        <dbReference type="SAM" id="Phobius"/>
    </source>
</evidence>
<sequence>MSIIKNLIMNEEGATALEYGLLAALIALGIITAVTQLGDAVTKTFSTIATEMETATAS</sequence>
<keyword evidence="1" id="KW-0472">Membrane</keyword>
<keyword evidence="3" id="KW-1185">Reference proteome</keyword>
<dbReference type="AlphaFoldDB" id="M1WPZ7"/>
<name>M1WPZ7_PSEP2</name>
<dbReference type="STRING" id="1322246.BN4_11454"/>
<reference evidence="2 3" key="1">
    <citation type="journal article" date="2013" name="PLoS ONE">
        <title>The first genomic and proteomic characterization of a deep-sea sulfate reducer: insights into the piezophilic lifestyle of Desulfovibrio piezophilus.</title>
        <authorList>
            <person name="Pradel N."/>
            <person name="Ji B."/>
            <person name="Gimenez G."/>
            <person name="Talla E."/>
            <person name="Lenoble P."/>
            <person name="Garel M."/>
            <person name="Tamburini C."/>
            <person name="Fourquet P."/>
            <person name="Lebrun R."/>
            <person name="Bertin P."/>
            <person name="Denis Y."/>
            <person name="Pophillat M."/>
            <person name="Barbe V."/>
            <person name="Ollivier B."/>
            <person name="Dolla A."/>
        </authorList>
    </citation>
    <scope>NUCLEOTIDE SEQUENCE [LARGE SCALE GENOMIC DNA]</scope>
    <source>
        <strain evidence="3">DSM 10523 / SB164P1</strain>
    </source>
</reference>
<proteinExistence type="predicted"/>
<reference evidence="3" key="2">
    <citation type="journal article" date="2013" name="Stand. Genomic Sci.">
        <title>Complete genome sequence of Desulfocapsa sulfexigens, a marine deltaproteobacterium specialized in disproportionating inorganic sulfur compounds.</title>
        <authorList>
            <person name="Finster K.W."/>
            <person name="Kjeldsen K.U."/>
            <person name="Kube M."/>
            <person name="Reinhardt R."/>
            <person name="Mussmann M."/>
            <person name="Amann R."/>
            <person name="Schreiber L."/>
        </authorList>
    </citation>
    <scope>NUCLEOTIDE SEQUENCE [LARGE SCALE GENOMIC DNA]</scope>
    <source>
        <strain evidence="3">DSM 10523 / SB164P1</strain>
    </source>
</reference>
<dbReference type="HOGENOM" id="CLU_171854_5_2_7"/>
<evidence type="ECO:0000313" key="2">
    <source>
        <dbReference type="EMBL" id="CCH48689.1"/>
    </source>
</evidence>
<evidence type="ECO:0000313" key="3">
    <source>
        <dbReference type="Proteomes" id="UP000011724"/>
    </source>
</evidence>
<dbReference type="Pfam" id="PF04964">
    <property type="entry name" value="Flp_Fap"/>
    <property type="match status" value="1"/>
</dbReference>
<feature type="transmembrane region" description="Helical" evidence="1">
    <location>
        <begin position="19"/>
        <end position="38"/>
    </location>
</feature>
<dbReference type="InterPro" id="IPR007047">
    <property type="entry name" value="Flp_Fap"/>
</dbReference>
<protein>
    <submittedName>
        <fullName evidence="2">Flp/Fap pilin component</fullName>
    </submittedName>
</protein>
<dbReference type="KEGG" id="dpi:BN4_11454"/>
<dbReference type="RefSeq" id="WP_015414735.1">
    <property type="nucleotide sequence ID" value="NC_020409.1"/>
</dbReference>
<dbReference type="EMBL" id="FO203427">
    <property type="protein sequence ID" value="CCH48689.1"/>
    <property type="molecule type" value="Genomic_DNA"/>
</dbReference>
<dbReference type="Proteomes" id="UP000011724">
    <property type="component" value="Chromosome"/>
</dbReference>